<evidence type="ECO:0000313" key="7">
    <source>
        <dbReference type="Proteomes" id="UP000198362"/>
    </source>
</evidence>
<name>A0A239P4M2_9ACTN</name>
<dbReference type="CDD" id="cd06267">
    <property type="entry name" value="PBP1_LacI_sugar_binding-like"/>
    <property type="match status" value="1"/>
</dbReference>
<gene>
    <name evidence="6" type="ORF">SAMN05421812_113139</name>
</gene>
<dbReference type="InterPro" id="IPR000843">
    <property type="entry name" value="HTH_LacI"/>
</dbReference>
<dbReference type="InterPro" id="IPR001387">
    <property type="entry name" value="Cro/C1-type_HTH"/>
</dbReference>
<dbReference type="GO" id="GO:0000976">
    <property type="term" value="F:transcription cis-regulatory region binding"/>
    <property type="evidence" value="ECO:0007669"/>
    <property type="project" value="TreeGrafter"/>
</dbReference>
<protein>
    <submittedName>
        <fullName evidence="6">DNA-binding transcriptional regulator, LacI/PurR family</fullName>
    </submittedName>
</protein>
<dbReference type="OrthoDB" id="3208777at2"/>
<dbReference type="Gene3D" id="3.40.50.2300">
    <property type="match status" value="2"/>
</dbReference>
<dbReference type="PANTHER" id="PTHR30146">
    <property type="entry name" value="LACI-RELATED TRANSCRIPTIONAL REPRESSOR"/>
    <property type="match status" value="1"/>
</dbReference>
<dbReference type="SMART" id="SM00354">
    <property type="entry name" value="HTH_LACI"/>
    <property type="match status" value="1"/>
</dbReference>
<dbReference type="SUPFAM" id="SSF53822">
    <property type="entry name" value="Periplasmic binding protein-like I"/>
    <property type="match status" value="1"/>
</dbReference>
<organism evidence="6 7">
    <name type="scientific">Asanoa hainanensis</name>
    <dbReference type="NCBI Taxonomy" id="560556"/>
    <lineage>
        <taxon>Bacteria</taxon>
        <taxon>Bacillati</taxon>
        <taxon>Actinomycetota</taxon>
        <taxon>Actinomycetes</taxon>
        <taxon>Micromonosporales</taxon>
        <taxon>Micromonosporaceae</taxon>
        <taxon>Asanoa</taxon>
    </lineage>
</organism>
<reference evidence="6 7" key="1">
    <citation type="submission" date="2017-06" db="EMBL/GenBank/DDBJ databases">
        <authorList>
            <person name="Kim H.J."/>
            <person name="Triplett B.A."/>
        </authorList>
    </citation>
    <scope>NUCLEOTIDE SEQUENCE [LARGE SCALE GENOMIC DNA]</scope>
    <source>
        <strain evidence="6 7">CGMCC 4.5593</strain>
    </source>
</reference>
<keyword evidence="2 6" id="KW-0238">DNA-binding</keyword>
<feature type="domain" description="HTH cro/C1-type" evidence="5">
    <location>
        <begin position="13"/>
        <end position="36"/>
    </location>
</feature>
<accession>A0A239P4M2</accession>
<dbReference type="AlphaFoldDB" id="A0A239P4M2"/>
<dbReference type="Gene3D" id="1.10.260.40">
    <property type="entry name" value="lambda repressor-like DNA-binding domains"/>
    <property type="match status" value="1"/>
</dbReference>
<dbReference type="InterPro" id="IPR046335">
    <property type="entry name" value="LacI/GalR-like_sensor"/>
</dbReference>
<proteinExistence type="predicted"/>
<dbReference type="InterPro" id="IPR010982">
    <property type="entry name" value="Lambda_DNA-bd_dom_sf"/>
</dbReference>
<evidence type="ECO:0000259" key="4">
    <source>
        <dbReference type="PROSITE" id="PS50932"/>
    </source>
</evidence>
<keyword evidence="7" id="KW-1185">Reference proteome</keyword>
<dbReference type="PROSITE" id="PS50943">
    <property type="entry name" value="HTH_CROC1"/>
    <property type="match status" value="1"/>
</dbReference>
<dbReference type="InterPro" id="IPR028082">
    <property type="entry name" value="Peripla_BP_I"/>
</dbReference>
<dbReference type="Pfam" id="PF00356">
    <property type="entry name" value="LacI"/>
    <property type="match status" value="1"/>
</dbReference>
<evidence type="ECO:0000256" key="1">
    <source>
        <dbReference type="ARBA" id="ARBA00023015"/>
    </source>
</evidence>
<evidence type="ECO:0000256" key="2">
    <source>
        <dbReference type="ARBA" id="ARBA00023125"/>
    </source>
</evidence>
<evidence type="ECO:0000259" key="5">
    <source>
        <dbReference type="PROSITE" id="PS50943"/>
    </source>
</evidence>
<dbReference type="SUPFAM" id="SSF47413">
    <property type="entry name" value="lambda repressor-like DNA-binding domains"/>
    <property type="match status" value="1"/>
</dbReference>
<dbReference type="EMBL" id="FZPH01000013">
    <property type="protein sequence ID" value="SNT61588.1"/>
    <property type="molecule type" value="Genomic_DNA"/>
</dbReference>
<dbReference type="PROSITE" id="PS50932">
    <property type="entry name" value="HTH_LACI_2"/>
    <property type="match status" value="1"/>
</dbReference>
<keyword evidence="3" id="KW-0804">Transcription</keyword>
<keyword evidence="1" id="KW-0805">Transcription regulation</keyword>
<sequence length="342" mass="37205">MTRAKNGTRERPTLEAVAKRAGVSRATVSRVVNGSTTVAEPIQEAVRRAVRELGYVPNLAARSLVTQRTDSAALILPETPTRVFSDDPFFHGVIRGVSMELDAADKQLVLLIAGSTAGHDRVERYTMGRHVDGVMFASMHGADPLPAALIRMGIPVVCSGRPLGRTTVEVPYVDVDQIGGVVSAVRHLLESGRKRIATISGPQDMVAGIDRLTGYRQALRDSDRRSIVAIGDFTRESGTVAMRQLLDDDPKLDAVFAASDLMAHGALRALREAGRRVPDDVAVIGFDDIEMARYTEPPLTTVRQPIQQIGREMARQLMRLVAGEEIEPITMLPTELIIRESA</sequence>
<evidence type="ECO:0000256" key="3">
    <source>
        <dbReference type="ARBA" id="ARBA00023163"/>
    </source>
</evidence>
<evidence type="ECO:0000313" key="6">
    <source>
        <dbReference type="EMBL" id="SNT61588.1"/>
    </source>
</evidence>
<dbReference type="PANTHER" id="PTHR30146:SF109">
    <property type="entry name" value="HTH-TYPE TRANSCRIPTIONAL REGULATOR GALS"/>
    <property type="match status" value="1"/>
</dbReference>
<dbReference type="CDD" id="cd01392">
    <property type="entry name" value="HTH_LacI"/>
    <property type="match status" value="1"/>
</dbReference>
<dbReference type="GO" id="GO:0003700">
    <property type="term" value="F:DNA-binding transcription factor activity"/>
    <property type="evidence" value="ECO:0007669"/>
    <property type="project" value="TreeGrafter"/>
</dbReference>
<dbReference type="RefSeq" id="WP_089253561.1">
    <property type="nucleotide sequence ID" value="NZ_FZPH01000013.1"/>
</dbReference>
<dbReference type="Proteomes" id="UP000198362">
    <property type="component" value="Unassembled WGS sequence"/>
</dbReference>
<dbReference type="Pfam" id="PF13377">
    <property type="entry name" value="Peripla_BP_3"/>
    <property type="match status" value="1"/>
</dbReference>
<feature type="domain" description="HTH lacI-type" evidence="4">
    <location>
        <begin position="12"/>
        <end position="66"/>
    </location>
</feature>